<dbReference type="PANTHER" id="PTHR24171:SF8">
    <property type="entry name" value="BRCA1-ASSOCIATED RING DOMAIN PROTEIN 1"/>
    <property type="match status" value="1"/>
</dbReference>
<evidence type="ECO:0000256" key="2">
    <source>
        <dbReference type="ARBA" id="ARBA00023043"/>
    </source>
</evidence>
<dbReference type="SMART" id="SM00248">
    <property type="entry name" value="ANK"/>
    <property type="match status" value="2"/>
</dbReference>
<dbReference type="SUPFAM" id="SSF48403">
    <property type="entry name" value="Ankyrin repeat"/>
    <property type="match status" value="1"/>
</dbReference>
<dbReference type="InterPro" id="IPR002110">
    <property type="entry name" value="Ankyrin_rpt"/>
</dbReference>
<dbReference type="InterPro" id="IPR036770">
    <property type="entry name" value="Ankyrin_rpt-contain_sf"/>
</dbReference>
<dbReference type="AlphaFoldDB" id="A0AAW1PZA4"/>
<dbReference type="Proteomes" id="UP001465755">
    <property type="component" value="Unassembled WGS sequence"/>
</dbReference>
<protein>
    <submittedName>
        <fullName evidence="4">Uncharacterized protein</fullName>
    </submittedName>
</protein>
<evidence type="ECO:0000313" key="5">
    <source>
        <dbReference type="Proteomes" id="UP001465755"/>
    </source>
</evidence>
<dbReference type="PROSITE" id="PS50297">
    <property type="entry name" value="ANK_REP_REGION"/>
    <property type="match status" value="2"/>
</dbReference>
<dbReference type="PRINTS" id="PR01415">
    <property type="entry name" value="ANKYRIN"/>
</dbReference>
<feature type="repeat" description="ANK" evidence="3">
    <location>
        <begin position="39"/>
        <end position="71"/>
    </location>
</feature>
<accession>A0AAW1PZA4</accession>
<dbReference type="Gene3D" id="1.25.40.20">
    <property type="entry name" value="Ankyrin repeat-containing domain"/>
    <property type="match status" value="2"/>
</dbReference>
<evidence type="ECO:0000256" key="3">
    <source>
        <dbReference type="PROSITE-ProRule" id="PRU00023"/>
    </source>
</evidence>
<organism evidence="4 5">
    <name type="scientific">Symbiochloris irregularis</name>
    <dbReference type="NCBI Taxonomy" id="706552"/>
    <lineage>
        <taxon>Eukaryota</taxon>
        <taxon>Viridiplantae</taxon>
        <taxon>Chlorophyta</taxon>
        <taxon>core chlorophytes</taxon>
        <taxon>Trebouxiophyceae</taxon>
        <taxon>Trebouxiales</taxon>
        <taxon>Trebouxiaceae</taxon>
        <taxon>Symbiochloris</taxon>
    </lineage>
</organism>
<keyword evidence="1" id="KW-0677">Repeat</keyword>
<dbReference type="Pfam" id="PF12796">
    <property type="entry name" value="Ank_2"/>
    <property type="match status" value="1"/>
</dbReference>
<sequence>MSETADLAELLLEGARYGDLEDCQQALDQGAKVDSRDSQGRTALHMASGNGHLEITQVLLKGGAEATAANDDGNTPLHYACLNGHLEVAQELLQHGASPSQLNRHLRTPVDEALGKQHQDALFRLLAATQKENQCASSEVVLDPDADLTIPSKYGDSGPDQYGA</sequence>
<evidence type="ECO:0000313" key="4">
    <source>
        <dbReference type="EMBL" id="KAK9814929.1"/>
    </source>
</evidence>
<gene>
    <name evidence="4" type="ORF">WJX73_002227</name>
</gene>
<dbReference type="EMBL" id="JALJOQ010000001">
    <property type="protein sequence ID" value="KAK9814929.1"/>
    <property type="molecule type" value="Genomic_DNA"/>
</dbReference>
<dbReference type="GO" id="GO:0085020">
    <property type="term" value="P:protein K6-linked ubiquitination"/>
    <property type="evidence" value="ECO:0007669"/>
    <property type="project" value="TreeGrafter"/>
</dbReference>
<comment type="caution">
    <text evidence="4">The sequence shown here is derived from an EMBL/GenBank/DDBJ whole genome shotgun (WGS) entry which is preliminary data.</text>
</comment>
<proteinExistence type="predicted"/>
<dbReference type="PANTHER" id="PTHR24171">
    <property type="entry name" value="ANKYRIN REPEAT DOMAIN-CONTAINING PROTEIN 39-RELATED"/>
    <property type="match status" value="1"/>
</dbReference>
<dbReference type="PROSITE" id="PS50088">
    <property type="entry name" value="ANK_REPEAT"/>
    <property type="match status" value="2"/>
</dbReference>
<keyword evidence="5" id="KW-1185">Reference proteome</keyword>
<reference evidence="4 5" key="1">
    <citation type="journal article" date="2024" name="Nat. Commun.">
        <title>Phylogenomics reveals the evolutionary origins of lichenization in chlorophyte algae.</title>
        <authorList>
            <person name="Puginier C."/>
            <person name="Libourel C."/>
            <person name="Otte J."/>
            <person name="Skaloud P."/>
            <person name="Haon M."/>
            <person name="Grisel S."/>
            <person name="Petersen M."/>
            <person name="Berrin J.G."/>
            <person name="Delaux P.M."/>
            <person name="Dal Grande F."/>
            <person name="Keller J."/>
        </authorList>
    </citation>
    <scope>NUCLEOTIDE SEQUENCE [LARGE SCALE GENOMIC DNA]</scope>
    <source>
        <strain evidence="4 5">SAG 2036</strain>
    </source>
</reference>
<keyword evidence="2 3" id="KW-0040">ANK repeat</keyword>
<feature type="repeat" description="ANK" evidence="3">
    <location>
        <begin position="72"/>
        <end position="104"/>
    </location>
</feature>
<name>A0AAW1PZA4_9CHLO</name>
<dbReference type="GO" id="GO:0004842">
    <property type="term" value="F:ubiquitin-protein transferase activity"/>
    <property type="evidence" value="ECO:0007669"/>
    <property type="project" value="TreeGrafter"/>
</dbReference>
<evidence type="ECO:0000256" key="1">
    <source>
        <dbReference type="ARBA" id="ARBA00022737"/>
    </source>
</evidence>